<name>A0A0C9W350_SPHS4</name>
<feature type="transmembrane region" description="Helical" evidence="2">
    <location>
        <begin position="12"/>
        <end position="35"/>
    </location>
</feature>
<dbReference type="Proteomes" id="UP000054279">
    <property type="component" value="Unassembled WGS sequence"/>
</dbReference>
<organism evidence="3 4">
    <name type="scientific">Sphaerobolus stellatus (strain SS14)</name>
    <dbReference type="NCBI Taxonomy" id="990650"/>
    <lineage>
        <taxon>Eukaryota</taxon>
        <taxon>Fungi</taxon>
        <taxon>Dikarya</taxon>
        <taxon>Basidiomycota</taxon>
        <taxon>Agaricomycotina</taxon>
        <taxon>Agaricomycetes</taxon>
        <taxon>Phallomycetidae</taxon>
        <taxon>Geastrales</taxon>
        <taxon>Sphaerobolaceae</taxon>
        <taxon>Sphaerobolus</taxon>
    </lineage>
</organism>
<dbReference type="EMBL" id="KN837111">
    <property type="protein sequence ID" value="KIJ45491.1"/>
    <property type="molecule type" value="Genomic_DNA"/>
</dbReference>
<keyword evidence="2" id="KW-0812">Transmembrane</keyword>
<dbReference type="HOGENOM" id="CLU_906638_0_0_1"/>
<evidence type="ECO:0000256" key="2">
    <source>
        <dbReference type="SAM" id="Phobius"/>
    </source>
</evidence>
<feature type="region of interest" description="Disordered" evidence="1">
    <location>
        <begin position="203"/>
        <end position="307"/>
    </location>
</feature>
<feature type="compositionally biased region" description="Pro residues" evidence="1">
    <location>
        <begin position="280"/>
        <end position="294"/>
    </location>
</feature>
<reference evidence="3 4" key="1">
    <citation type="submission" date="2014-06" db="EMBL/GenBank/DDBJ databases">
        <title>Evolutionary Origins and Diversification of the Mycorrhizal Mutualists.</title>
        <authorList>
            <consortium name="DOE Joint Genome Institute"/>
            <consortium name="Mycorrhizal Genomics Consortium"/>
            <person name="Kohler A."/>
            <person name="Kuo A."/>
            <person name="Nagy L.G."/>
            <person name="Floudas D."/>
            <person name="Copeland A."/>
            <person name="Barry K.W."/>
            <person name="Cichocki N."/>
            <person name="Veneault-Fourrey C."/>
            <person name="LaButti K."/>
            <person name="Lindquist E.A."/>
            <person name="Lipzen A."/>
            <person name="Lundell T."/>
            <person name="Morin E."/>
            <person name="Murat C."/>
            <person name="Riley R."/>
            <person name="Ohm R."/>
            <person name="Sun H."/>
            <person name="Tunlid A."/>
            <person name="Henrissat B."/>
            <person name="Grigoriev I.V."/>
            <person name="Hibbett D.S."/>
            <person name="Martin F."/>
        </authorList>
    </citation>
    <scope>NUCLEOTIDE SEQUENCE [LARGE SCALE GENOMIC DNA]</scope>
    <source>
        <strain evidence="3 4">SS14</strain>
    </source>
</reference>
<keyword evidence="2" id="KW-1133">Transmembrane helix</keyword>
<keyword evidence="4" id="KW-1185">Reference proteome</keyword>
<dbReference type="AlphaFoldDB" id="A0A0C9W350"/>
<evidence type="ECO:0000256" key="1">
    <source>
        <dbReference type="SAM" id="MobiDB-lite"/>
    </source>
</evidence>
<evidence type="ECO:0000313" key="3">
    <source>
        <dbReference type="EMBL" id="KIJ45491.1"/>
    </source>
</evidence>
<accession>A0A0C9W350</accession>
<evidence type="ECO:0000313" key="4">
    <source>
        <dbReference type="Proteomes" id="UP000054279"/>
    </source>
</evidence>
<gene>
    <name evidence="3" type="ORF">M422DRAFT_778732</name>
</gene>
<protein>
    <submittedName>
        <fullName evidence="3">Unplaced genomic scaffold SPHSTscaffold_36, whole genome shotgun sequence</fullName>
    </submittedName>
</protein>
<feature type="compositionally biased region" description="Basic residues" evidence="1">
    <location>
        <begin position="158"/>
        <end position="175"/>
    </location>
</feature>
<feature type="region of interest" description="Disordered" evidence="1">
    <location>
        <begin position="96"/>
        <end position="179"/>
    </location>
</feature>
<keyword evidence="2" id="KW-0472">Membrane</keyword>
<proteinExistence type="predicted"/>
<sequence length="307" mass="33485">MEASQKPSNSNKLIIIGVCVGFGSVLVLFVVYRVWRCVRAPKQPLPPKQALVFQQHPATTARFPEPSFLRAPVASSSRTPYQSLVPFDGSITDISSHRHSPSMVSSQTPLIPFPEGSEENAERSRPGLPSLDSSASTNRHQSRQRARTASGAGSIRSLHSHHSGHGVRPPPHRRPLNIVLPPPLAPGLVNSSTNVSVASFDRFSEPRDNTSELGSPYVPPPTIRQSPHRHRRAATAVSPPTIPPLPTGVYTHSPRSLSVDERPRRKLKAKSKEPLDDPPDSPNYGPPPLPPPKDPGMMLLPRKRPPQ</sequence>